<reference evidence="1 2" key="2">
    <citation type="journal article" date="2018" name="Plant J.">
        <title>The Physcomitrella patens chromosome-scale assembly reveals moss genome structure and evolution.</title>
        <authorList>
            <person name="Lang D."/>
            <person name="Ullrich K.K."/>
            <person name="Murat F."/>
            <person name="Fuchs J."/>
            <person name="Jenkins J."/>
            <person name="Haas F.B."/>
            <person name="Piednoel M."/>
            <person name="Gundlach H."/>
            <person name="Van Bel M."/>
            <person name="Meyberg R."/>
            <person name="Vives C."/>
            <person name="Morata J."/>
            <person name="Symeonidi A."/>
            <person name="Hiss M."/>
            <person name="Muchero W."/>
            <person name="Kamisugi Y."/>
            <person name="Saleh O."/>
            <person name="Blanc G."/>
            <person name="Decker E.L."/>
            <person name="van Gessel N."/>
            <person name="Grimwood J."/>
            <person name="Hayes R.D."/>
            <person name="Graham S.W."/>
            <person name="Gunter L.E."/>
            <person name="McDaniel S.F."/>
            <person name="Hoernstein S.N.W."/>
            <person name="Larsson A."/>
            <person name="Li F.W."/>
            <person name="Perroud P.F."/>
            <person name="Phillips J."/>
            <person name="Ranjan P."/>
            <person name="Rokshar D.S."/>
            <person name="Rothfels C.J."/>
            <person name="Schneider L."/>
            <person name="Shu S."/>
            <person name="Stevenson D.W."/>
            <person name="Thummler F."/>
            <person name="Tillich M."/>
            <person name="Villarreal Aguilar J.C."/>
            <person name="Widiez T."/>
            <person name="Wong G.K."/>
            <person name="Wymore A."/>
            <person name="Zhang Y."/>
            <person name="Zimmer A.D."/>
            <person name="Quatrano R.S."/>
            <person name="Mayer K.F.X."/>
            <person name="Goodstein D."/>
            <person name="Casacuberta J.M."/>
            <person name="Vandepoele K."/>
            <person name="Reski R."/>
            <person name="Cuming A.C."/>
            <person name="Tuskan G.A."/>
            <person name="Maumus F."/>
            <person name="Salse J."/>
            <person name="Schmutz J."/>
            <person name="Rensing S.A."/>
        </authorList>
    </citation>
    <scope>NUCLEOTIDE SEQUENCE [LARGE SCALE GENOMIC DNA]</scope>
    <source>
        <strain evidence="1 2">cv. Gransden 2004</strain>
    </source>
</reference>
<evidence type="ECO:0000313" key="2">
    <source>
        <dbReference type="Proteomes" id="UP000006727"/>
    </source>
</evidence>
<keyword evidence="2" id="KW-1185">Reference proteome</keyword>
<proteinExistence type="predicted"/>
<protein>
    <submittedName>
        <fullName evidence="1">Uncharacterized protein</fullName>
    </submittedName>
</protein>
<evidence type="ECO:0000313" key="1">
    <source>
        <dbReference type="EnsemblPlants" id="Pp3c5_30V3.1"/>
    </source>
</evidence>
<dbReference type="AlphaFoldDB" id="A0A7I4DU61"/>
<dbReference type="Gramene" id="Pp3c5_30V3.1">
    <property type="protein sequence ID" value="Pp3c5_30V3.1"/>
    <property type="gene ID" value="Pp3c5_30"/>
</dbReference>
<reference evidence="1 2" key="1">
    <citation type="journal article" date="2008" name="Science">
        <title>The Physcomitrella genome reveals evolutionary insights into the conquest of land by plants.</title>
        <authorList>
            <person name="Rensing S."/>
            <person name="Lang D."/>
            <person name="Zimmer A."/>
            <person name="Terry A."/>
            <person name="Salamov A."/>
            <person name="Shapiro H."/>
            <person name="Nishiyama T."/>
            <person name="Perroud P.-F."/>
            <person name="Lindquist E."/>
            <person name="Kamisugi Y."/>
            <person name="Tanahashi T."/>
            <person name="Sakakibara K."/>
            <person name="Fujita T."/>
            <person name="Oishi K."/>
            <person name="Shin-I T."/>
            <person name="Kuroki Y."/>
            <person name="Toyoda A."/>
            <person name="Suzuki Y."/>
            <person name="Hashimoto A."/>
            <person name="Yamaguchi K."/>
            <person name="Sugano A."/>
            <person name="Kohara Y."/>
            <person name="Fujiyama A."/>
            <person name="Anterola A."/>
            <person name="Aoki S."/>
            <person name="Ashton N."/>
            <person name="Barbazuk W.B."/>
            <person name="Barker E."/>
            <person name="Bennetzen J."/>
            <person name="Bezanilla M."/>
            <person name="Blankenship R."/>
            <person name="Cho S.H."/>
            <person name="Dutcher S."/>
            <person name="Estelle M."/>
            <person name="Fawcett J.A."/>
            <person name="Gundlach H."/>
            <person name="Hanada K."/>
            <person name="Heyl A."/>
            <person name="Hicks K.A."/>
            <person name="Hugh J."/>
            <person name="Lohr M."/>
            <person name="Mayer K."/>
            <person name="Melkozernov A."/>
            <person name="Murata T."/>
            <person name="Nelson D."/>
            <person name="Pils B."/>
            <person name="Prigge M."/>
            <person name="Reiss B."/>
            <person name="Renner T."/>
            <person name="Rombauts S."/>
            <person name="Rushton P."/>
            <person name="Sanderfoot A."/>
            <person name="Schween G."/>
            <person name="Shiu S.-H."/>
            <person name="Stueber K."/>
            <person name="Theodoulou F.L."/>
            <person name="Tu H."/>
            <person name="Van de Peer Y."/>
            <person name="Verrier P.J."/>
            <person name="Waters E."/>
            <person name="Wood A."/>
            <person name="Yang L."/>
            <person name="Cove D."/>
            <person name="Cuming A."/>
            <person name="Hasebe M."/>
            <person name="Lucas S."/>
            <person name="Mishler D.B."/>
            <person name="Reski R."/>
            <person name="Grigoriev I."/>
            <person name="Quatrano R.S."/>
            <person name="Boore J.L."/>
        </authorList>
    </citation>
    <scope>NUCLEOTIDE SEQUENCE [LARGE SCALE GENOMIC DNA]</scope>
    <source>
        <strain evidence="1 2">cv. Gransden 2004</strain>
    </source>
</reference>
<dbReference type="EnsemblPlants" id="Pp3c5_30V3.1">
    <property type="protein sequence ID" value="Pp3c5_30V3.1"/>
    <property type="gene ID" value="Pp3c5_30"/>
</dbReference>
<reference evidence="1" key="3">
    <citation type="submission" date="2020-12" db="UniProtKB">
        <authorList>
            <consortium name="EnsemblPlants"/>
        </authorList>
    </citation>
    <scope>IDENTIFICATION</scope>
</reference>
<dbReference type="Proteomes" id="UP000006727">
    <property type="component" value="Chromosome 5"/>
</dbReference>
<organism evidence="1 2">
    <name type="scientific">Physcomitrium patens</name>
    <name type="common">Spreading-leaved earth moss</name>
    <name type="synonym">Physcomitrella patens</name>
    <dbReference type="NCBI Taxonomy" id="3218"/>
    <lineage>
        <taxon>Eukaryota</taxon>
        <taxon>Viridiplantae</taxon>
        <taxon>Streptophyta</taxon>
        <taxon>Embryophyta</taxon>
        <taxon>Bryophyta</taxon>
        <taxon>Bryophytina</taxon>
        <taxon>Bryopsida</taxon>
        <taxon>Funariidae</taxon>
        <taxon>Funariales</taxon>
        <taxon>Funariaceae</taxon>
        <taxon>Physcomitrium</taxon>
    </lineage>
</organism>
<accession>A0A7I4DU61</accession>
<dbReference type="EMBL" id="ABEU02000005">
    <property type="status" value="NOT_ANNOTATED_CDS"/>
    <property type="molecule type" value="Genomic_DNA"/>
</dbReference>
<sequence length="166" mass="19252">MNDCCGLKREEVRHGFIPRQFDQVAHLMWPVRNLVAIRNGKPQSGVTLATIFFLLYGRLLFLYDCWSFKSKLPHATIFKHQQPYKRCPNEVFKEFPVSSLTLLDTLLAIEPADCGSATRALASEFFTTKPLACDQVYFPCYTPQRCNWFILQFASWIIDVLFFSIE</sequence>
<dbReference type="InParanoid" id="A0A7I4DU61"/>
<name>A0A7I4DU61_PHYPA</name>